<reference evidence="2" key="1">
    <citation type="submission" date="2016-10" db="EMBL/GenBank/DDBJ databases">
        <authorList>
            <person name="Varghese N."/>
            <person name="Submissions S."/>
        </authorList>
    </citation>
    <scope>NUCLEOTIDE SEQUENCE [LARGE SCALE GENOMIC DNA]</scope>
    <source>
        <strain evidence="2">ATCC 700689</strain>
    </source>
</reference>
<evidence type="ECO:0000313" key="2">
    <source>
        <dbReference type="Proteomes" id="UP000182894"/>
    </source>
</evidence>
<organism evidence="1 2">
    <name type="scientific">Pseudomonas abietaniphila</name>
    <dbReference type="NCBI Taxonomy" id="89065"/>
    <lineage>
        <taxon>Bacteria</taxon>
        <taxon>Pseudomonadati</taxon>
        <taxon>Pseudomonadota</taxon>
        <taxon>Gammaproteobacteria</taxon>
        <taxon>Pseudomonadales</taxon>
        <taxon>Pseudomonadaceae</taxon>
        <taxon>Pseudomonas</taxon>
    </lineage>
</organism>
<evidence type="ECO:0000313" key="1">
    <source>
        <dbReference type="EMBL" id="SDG29780.1"/>
    </source>
</evidence>
<keyword evidence="2" id="KW-1185">Reference proteome</keyword>
<sequence length="267" mass="29186">MSLSFREHYVAVIGANGVGLSRCDARGKTWLGSAGFIADRQSTATLALDTLQRLLTEHVKGRARLSVLLSSHYSRFGLIPWSDHITTPDELRAYASAYFDDTFGKSAEAWTLSLSPENAGLARIAVALPEALLSRLRDVVKALGLRLVSVQPYVMTAFNRFHKSFGDRDFLFVVAEPGRSTLLLAREGRWSAVRSLRIADSDAALAAMIARESELHGLNGDKPVDLFVHAPARHTDAPLILGVQTLELPADQADTQDPLHIMSRAVN</sequence>
<dbReference type="STRING" id="89065.SAMN05216605_101653"/>
<dbReference type="AlphaFoldDB" id="A0A1G7T5A2"/>
<dbReference type="EMBL" id="FNCO01000001">
    <property type="protein sequence ID" value="SDG29780.1"/>
    <property type="molecule type" value="Genomic_DNA"/>
</dbReference>
<proteinExistence type="predicted"/>
<accession>A0A1G7T5A2</accession>
<dbReference type="Proteomes" id="UP000182894">
    <property type="component" value="Unassembled WGS sequence"/>
</dbReference>
<name>A0A1G7T5A2_9PSED</name>
<protein>
    <submittedName>
        <fullName evidence="1">Uncharacterized protein</fullName>
    </submittedName>
</protein>
<dbReference type="RefSeq" id="WP_074750125.1">
    <property type="nucleotide sequence ID" value="NZ_FNCO01000001.1"/>
</dbReference>
<dbReference type="OrthoDB" id="5608596at2"/>
<gene>
    <name evidence="1" type="ORF">SAMN05216605_101653</name>
</gene>